<protein>
    <submittedName>
        <fullName evidence="1">Uncharacterized protein</fullName>
    </submittedName>
</protein>
<evidence type="ECO:0000313" key="1">
    <source>
        <dbReference type="EMBL" id="CAA9530109.1"/>
    </source>
</evidence>
<dbReference type="EMBL" id="CADCVN010001366">
    <property type="protein sequence ID" value="CAA9530109.1"/>
    <property type="molecule type" value="Genomic_DNA"/>
</dbReference>
<dbReference type="AlphaFoldDB" id="A0A6J4TRD3"/>
<gene>
    <name evidence="1" type="ORF">AVDCRST_MAG96-3495</name>
</gene>
<proteinExistence type="predicted"/>
<reference evidence="1" key="1">
    <citation type="submission" date="2020-02" db="EMBL/GenBank/DDBJ databases">
        <authorList>
            <person name="Meier V. D."/>
        </authorList>
    </citation>
    <scope>NUCLEOTIDE SEQUENCE</scope>
    <source>
        <strain evidence="1">AVDCRST_MAG96</strain>
    </source>
</reference>
<organism evidence="1">
    <name type="scientific">uncultured Segetibacter sp</name>
    <dbReference type="NCBI Taxonomy" id="481133"/>
    <lineage>
        <taxon>Bacteria</taxon>
        <taxon>Pseudomonadati</taxon>
        <taxon>Bacteroidota</taxon>
        <taxon>Chitinophagia</taxon>
        <taxon>Chitinophagales</taxon>
        <taxon>Chitinophagaceae</taxon>
        <taxon>Segetibacter</taxon>
        <taxon>environmental samples</taxon>
    </lineage>
</organism>
<accession>A0A6J4TRD3</accession>
<sequence>MRVMLIESIQTKEINQTVLAVNPEADAFIWFKGTGAFS</sequence>
<name>A0A6J4TRD3_9BACT</name>